<evidence type="ECO:0000259" key="1">
    <source>
        <dbReference type="SMART" id="SM01126"/>
    </source>
</evidence>
<protein>
    <recommendedName>
        <fullName evidence="1">ISXO2-like transposase domain-containing protein</fullName>
    </recommendedName>
</protein>
<dbReference type="PANTHER" id="PTHR47163">
    <property type="entry name" value="DDE_TNP_IS1595 DOMAIN-CONTAINING PROTEIN"/>
    <property type="match status" value="1"/>
</dbReference>
<dbReference type="Proteomes" id="UP000031668">
    <property type="component" value="Unassembled WGS sequence"/>
</dbReference>
<comment type="caution">
    <text evidence="2">The sequence shown here is derived from an EMBL/GenBank/DDBJ whole genome shotgun (WGS) entry which is preliminary data.</text>
</comment>
<name>A0A0C2JQH6_THEKT</name>
<dbReference type="InterPro" id="IPR024445">
    <property type="entry name" value="Tnp_ISXO2-like"/>
</dbReference>
<proteinExistence type="predicted"/>
<feature type="domain" description="ISXO2-like transposase" evidence="1">
    <location>
        <begin position="7"/>
        <end position="98"/>
    </location>
</feature>
<dbReference type="PANTHER" id="PTHR47163:SF3">
    <property type="entry name" value="PROTEIN CBG18017"/>
    <property type="match status" value="1"/>
</dbReference>
<dbReference type="OrthoDB" id="6490366at2759"/>
<organism evidence="2 3">
    <name type="scientific">Thelohanellus kitauei</name>
    <name type="common">Myxosporean</name>
    <dbReference type="NCBI Taxonomy" id="669202"/>
    <lineage>
        <taxon>Eukaryota</taxon>
        <taxon>Metazoa</taxon>
        <taxon>Cnidaria</taxon>
        <taxon>Myxozoa</taxon>
        <taxon>Myxosporea</taxon>
        <taxon>Bivalvulida</taxon>
        <taxon>Platysporina</taxon>
        <taxon>Myxobolidae</taxon>
        <taxon>Thelohanellus</taxon>
    </lineage>
</organism>
<dbReference type="SMART" id="SM01126">
    <property type="entry name" value="DDE_Tnp_IS1595"/>
    <property type="match status" value="1"/>
</dbReference>
<keyword evidence="3" id="KW-1185">Reference proteome</keyword>
<dbReference type="AlphaFoldDB" id="A0A0C2JQH6"/>
<dbReference type="Pfam" id="PF12762">
    <property type="entry name" value="DDE_Tnp_IS1595"/>
    <property type="match status" value="1"/>
</dbReference>
<accession>A0A0C2JQH6</accession>
<evidence type="ECO:0000313" key="3">
    <source>
        <dbReference type="Proteomes" id="UP000031668"/>
    </source>
</evidence>
<evidence type="ECO:0000313" key="2">
    <source>
        <dbReference type="EMBL" id="KII71603.1"/>
    </source>
</evidence>
<sequence length="111" mass="12484">MAECIRSEEGKYKTGKVRLFKVEKSDAATLIPSIASNVEPDSMIWSDQWAGYNQIQSLEGGFSHEKVNRSENFVSNTGAHTQNIEGEWSKLKLKLLKNTRGTSEDLLRSHV</sequence>
<gene>
    <name evidence="2" type="ORF">RF11_03379</name>
</gene>
<dbReference type="EMBL" id="JWZT01001713">
    <property type="protein sequence ID" value="KII71603.1"/>
    <property type="molecule type" value="Genomic_DNA"/>
</dbReference>
<reference evidence="2 3" key="1">
    <citation type="journal article" date="2014" name="Genome Biol. Evol.">
        <title>The genome of the myxosporean Thelohanellus kitauei shows adaptations to nutrient acquisition within its fish host.</title>
        <authorList>
            <person name="Yang Y."/>
            <person name="Xiong J."/>
            <person name="Zhou Z."/>
            <person name="Huo F."/>
            <person name="Miao W."/>
            <person name="Ran C."/>
            <person name="Liu Y."/>
            <person name="Zhang J."/>
            <person name="Feng J."/>
            <person name="Wang M."/>
            <person name="Wang M."/>
            <person name="Wang L."/>
            <person name="Yao B."/>
        </authorList>
    </citation>
    <scope>NUCLEOTIDE SEQUENCE [LARGE SCALE GENOMIC DNA]</scope>
    <source>
        <strain evidence="2">Wuqing</strain>
    </source>
</reference>
<dbReference type="InterPro" id="IPR053164">
    <property type="entry name" value="IS1016-like_transposase"/>
</dbReference>